<dbReference type="GeneID" id="99063541"/>
<keyword evidence="2" id="KW-1185">Reference proteome</keyword>
<dbReference type="Proteomes" id="UP000271193">
    <property type="component" value="Chromosome"/>
</dbReference>
<protein>
    <submittedName>
        <fullName evidence="1">Uncharacterized protein</fullName>
    </submittedName>
</protein>
<name>A0A3G6T261_9FLAO</name>
<dbReference type="RefSeq" id="WP_123868601.1">
    <property type="nucleotide sequence ID" value="NZ_CP033932.1"/>
</dbReference>
<evidence type="ECO:0000313" key="2">
    <source>
        <dbReference type="Proteomes" id="UP000271193"/>
    </source>
</evidence>
<sequence length="59" mass="7108">MQRLKEGDSKEYEVKIIPGRISSALKEKKKYRFKLSFDTYLFSGCKDYVTDWLYFNNTK</sequence>
<accession>A0A3G6T261</accession>
<proteinExistence type="predicted"/>
<reference evidence="2" key="1">
    <citation type="submission" date="2018-11" db="EMBL/GenBank/DDBJ databases">
        <title>Proposal to divide the Flavobacteriaceae and reorganize its genera based on Amino Acid Identity values calculated from whole genome sequences.</title>
        <authorList>
            <person name="Nicholson A.C."/>
            <person name="Gulvik C.A."/>
            <person name="Whitney A.M."/>
            <person name="Humrighouse B.W."/>
            <person name="Bell M."/>
            <person name="Holmes B."/>
            <person name="Steigerwalt A.G."/>
            <person name="Villarma A."/>
            <person name="Sheth M."/>
            <person name="Batra D."/>
            <person name="Pryor J."/>
            <person name="Bernardet J.-F."/>
            <person name="Hugo C."/>
            <person name="Kampfer P."/>
            <person name="Newman J."/>
            <person name="McQuiston J.R."/>
        </authorList>
    </citation>
    <scope>NUCLEOTIDE SEQUENCE [LARGE SCALE GENOMIC DNA]</scope>
    <source>
        <strain evidence="2">G0229</strain>
    </source>
</reference>
<gene>
    <name evidence="1" type="ORF">EG339_01835</name>
</gene>
<dbReference type="KEGG" id="cben:EG339_01835"/>
<evidence type="ECO:0000313" key="1">
    <source>
        <dbReference type="EMBL" id="AZB23452.1"/>
    </source>
</evidence>
<dbReference type="EMBL" id="CP033932">
    <property type="protein sequence ID" value="AZB23452.1"/>
    <property type="molecule type" value="Genomic_DNA"/>
</dbReference>
<dbReference type="AlphaFoldDB" id="A0A3G6T261"/>
<organism evidence="1 2">
    <name type="scientific">Chryseobacterium bernardetii</name>
    <dbReference type="NCBI Taxonomy" id="1241978"/>
    <lineage>
        <taxon>Bacteria</taxon>
        <taxon>Pseudomonadati</taxon>
        <taxon>Bacteroidota</taxon>
        <taxon>Flavobacteriia</taxon>
        <taxon>Flavobacteriales</taxon>
        <taxon>Weeksellaceae</taxon>
        <taxon>Chryseobacterium group</taxon>
        <taxon>Chryseobacterium</taxon>
    </lineage>
</organism>